<dbReference type="STRING" id="181874.A0A409YJ84"/>
<evidence type="ECO:0000313" key="2">
    <source>
        <dbReference type="EMBL" id="PPR03035.1"/>
    </source>
</evidence>
<feature type="compositionally biased region" description="Polar residues" evidence="1">
    <location>
        <begin position="354"/>
        <end position="370"/>
    </location>
</feature>
<gene>
    <name evidence="2" type="ORF">CVT24_012266</name>
</gene>
<dbReference type="Pfam" id="PF20414">
    <property type="entry name" value="DUF6698"/>
    <property type="match status" value="1"/>
</dbReference>
<dbReference type="EMBL" id="NHTK01001114">
    <property type="protein sequence ID" value="PPR03035.1"/>
    <property type="molecule type" value="Genomic_DNA"/>
</dbReference>
<comment type="caution">
    <text evidence="2">The sequence shown here is derived from an EMBL/GenBank/DDBJ whole genome shotgun (WGS) entry which is preliminary data.</text>
</comment>
<dbReference type="OrthoDB" id="3220614at2759"/>
<dbReference type="InterPro" id="IPR046521">
    <property type="entry name" value="DUF6698"/>
</dbReference>
<feature type="region of interest" description="Disordered" evidence="1">
    <location>
        <begin position="1"/>
        <end position="33"/>
    </location>
</feature>
<dbReference type="InParanoid" id="A0A409YJ84"/>
<reference evidence="2 3" key="1">
    <citation type="journal article" date="2018" name="Evol. Lett.">
        <title>Horizontal gene cluster transfer increased hallucinogenic mushroom diversity.</title>
        <authorList>
            <person name="Reynolds H.T."/>
            <person name="Vijayakumar V."/>
            <person name="Gluck-Thaler E."/>
            <person name="Korotkin H.B."/>
            <person name="Matheny P.B."/>
            <person name="Slot J.C."/>
        </authorList>
    </citation>
    <scope>NUCLEOTIDE SEQUENCE [LARGE SCALE GENOMIC DNA]</scope>
    <source>
        <strain evidence="2 3">2629</strain>
    </source>
</reference>
<accession>A0A409YJ84</accession>
<proteinExistence type="predicted"/>
<feature type="non-terminal residue" evidence="2">
    <location>
        <position position="408"/>
    </location>
</feature>
<protein>
    <submittedName>
        <fullName evidence="2">Uncharacterized protein</fullName>
    </submittedName>
</protein>
<dbReference type="Proteomes" id="UP000284842">
    <property type="component" value="Unassembled WGS sequence"/>
</dbReference>
<evidence type="ECO:0000313" key="3">
    <source>
        <dbReference type="Proteomes" id="UP000284842"/>
    </source>
</evidence>
<sequence length="408" mass="45957">MPTPPAPRPANEDNKPSNQNEHADNEDEEDSDLSHQPYLMAAAWFQRSYGMDIVWASVLTRGVAWDFHVYDPYTKELYENKFKVQIAHYKALMDRVPSLAVDREVLRKDSTMVDSANQARSNDISGLKDKFLQYLGLELPPTSILDLRDDDTPGSEEREIFVDETEFPSFMWPEGGFIPGPENRDVNLLRSPLLVRVFRHIFTTPTSALKRVDDTITKSVQGMAKKEKMTSVTPAAIGYACVMLRHAATTVSMWDKDDRSFNYQLFFDLVVSLFDKSDEVADIEWIDETLKWWNIKIFGQESPDYGNSTVKSKKRGAGSTIDEIRKARAEKRQRRVEAERSVVPGPSALGPAFSPSSHSPATQQSSLSSLDQHRDSITPESLTFVPSTPLMQPPLGPSARANMAQPLK</sequence>
<keyword evidence="3" id="KW-1185">Reference proteome</keyword>
<evidence type="ECO:0000256" key="1">
    <source>
        <dbReference type="SAM" id="MobiDB-lite"/>
    </source>
</evidence>
<dbReference type="AlphaFoldDB" id="A0A409YJ84"/>
<organism evidence="2 3">
    <name type="scientific">Panaeolus cyanescens</name>
    <dbReference type="NCBI Taxonomy" id="181874"/>
    <lineage>
        <taxon>Eukaryota</taxon>
        <taxon>Fungi</taxon>
        <taxon>Dikarya</taxon>
        <taxon>Basidiomycota</taxon>
        <taxon>Agaricomycotina</taxon>
        <taxon>Agaricomycetes</taxon>
        <taxon>Agaricomycetidae</taxon>
        <taxon>Agaricales</taxon>
        <taxon>Agaricineae</taxon>
        <taxon>Galeropsidaceae</taxon>
        <taxon>Panaeolus</taxon>
    </lineage>
</organism>
<name>A0A409YJ84_9AGAR</name>
<feature type="compositionally biased region" description="Polar residues" evidence="1">
    <location>
        <begin position="378"/>
        <end position="390"/>
    </location>
</feature>
<feature type="region of interest" description="Disordered" evidence="1">
    <location>
        <begin position="328"/>
        <end position="408"/>
    </location>
</feature>